<dbReference type="AlphaFoldDB" id="A0A9D0ZTG0"/>
<organism evidence="1 2">
    <name type="scientific">Candidatus Limivivens merdigallinarum</name>
    <dbReference type="NCBI Taxonomy" id="2840859"/>
    <lineage>
        <taxon>Bacteria</taxon>
        <taxon>Bacillati</taxon>
        <taxon>Bacillota</taxon>
        <taxon>Clostridia</taxon>
        <taxon>Lachnospirales</taxon>
        <taxon>Lachnospiraceae</taxon>
        <taxon>Lachnospiraceae incertae sedis</taxon>
        <taxon>Candidatus Limivivens</taxon>
    </lineage>
</organism>
<dbReference type="EMBL" id="DVFT01000025">
    <property type="protein sequence ID" value="HIQ95273.1"/>
    <property type="molecule type" value="Genomic_DNA"/>
</dbReference>
<reference evidence="1" key="1">
    <citation type="submission" date="2020-10" db="EMBL/GenBank/DDBJ databases">
        <authorList>
            <person name="Gilroy R."/>
        </authorList>
    </citation>
    <scope>NUCLEOTIDE SEQUENCE</scope>
    <source>
        <strain evidence="1">ChiSjej3B21-11622</strain>
    </source>
</reference>
<proteinExistence type="predicted"/>
<evidence type="ECO:0000313" key="1">
    <source>
        <dbReference type="EMBL" id="HIQ95273.1"/>
    </source>
</evidence>
<sequence length="202" mass="22942">MAEALLNTDLVSEDQAYQTEELLKLKAILDKNDIPTSLLSWCINKENKEETLIQNLFSGKDSMASEADNAICKLTGHGYSVGEELTELLIKSLLTANSYQVRPYALAIEYMAFKGILSEDQCNEVTRTLSKFISLTMLSGEETDKEAMDKLETRKRISTLAHTLYQRYVNAGREVPEQIMEWKELSNSPEEFAEIRNCWGEL</sequence>
<reference evidence="1" key="2">
    <citation type="journal article" date="2021" name="PeerJ">
        <title>Extensive microbial diversity within the chicken gut microbiome revealed by metagenomics and culture.</title>
        <authorList>
            <person name="Gilroy R."/>
            <person name="Ravi A."/>
            <person name="Getino M."/>
            <person name="Pursley I."/>
            <person name="Horton D.L."/>
            <person name="Alikhan N.F."/>
            <person name="Baker D."/>
            <person name="Gharbi K."/>
            <person name="Hall N."/>
            <person name="Watson M."/>
            <person name="Adriaenssens E.M."/>
            <person name="Foster-Nyarko E."/>
            <person name="Jarju S."/>
            <person name="Secka A."/>
            <person name="Antonio M."/>
            <person name="Oren A."/>
            <person name="Chaudhuri R.R."/>
            <person name="La Ragione R."/>
            <person name="Hildebrand F."/>
            <person name="Pallen M.J."/>
        </authorList>
    </citation>
    <scope>NUCLEOTIDE SEQUENCE</scope>
    <source>
        <strain evidence="1">ChiSjej3B21-11622</strain>
    </source>
</reference>
<name>A0A9D0ZTG0_9FIRM</name>
<dbReference type="Proteomes" id="UP000886886">
    <property type="component" value="Unassembled WGS sequence"/>
</dbReference>
<protein>
    <submittedName>
        <fullName evidence="1">Uncharacterized protein</fullName>
    </submittedName>
</protein>
<gene>
    <name evidence="1" type="ORF">IAB26_01795</name>
</gene>
<comment type="caution">
    <text evidence="1">The sequence shown here is derived from an EMBL/GenBank/DDBJ whole genome shotgun (WGS) entry which is preliminary data.</text>
</comment>
<accession>A0A9D0ZTG0</accession>
<evidence type="ECO:0000313" key="2">
    <source>
        <dbReference type="Proteomes" id="UP000886886"/>
    </source>
</evidence>